<keyword evidence="3" id="KW-1185">Reference proteome</keyword>
<evidence type="ECO:0000313" key="2">
    <source>
        <dbReference type="EMBL" id="KAL0945568.1"/>
    </source>
</evidence>
<protein>
    <recommendedName>
        <fullName evidence="1">DUF7330 domain-containing protein</fullName>
    </recommendedName>
</protein>
<reference evidence="3" key="1">
    <citation type="submission" date="2024-06" db="EMBL/GenBank/DDBJ databases">
        <title>Multi-omics analyses provide insights into the biosynthesis of the anticancer antibiotic pleurotin in Hohenbuehelia grisea.</title>
        <authorList>
            <person name="Weaver J.A."/>
            <person name="Alberti F."/>
        </authorList>
    </citation>
    <scope>NUCLEOTIDE SEQUENCE [LARGE SCALE GENOMIC DNA]</scope>
    <source>
        <strain evidence="3">T-177</strain>
    </source>
</reference>
<dbReference type="EMBL" id="JASNQZ010000017">
    <property type="protein sequence ID" value="KAL0945568.1"/>
    <property type="molecule type" value="Genomic_DNA"/>
</dbReference>
<organism evidence="2 3">
    <name type="scientific">Hohenbuehelia grisea</name>
    <dbReference type="NCBI Taxonomy" id="104357"/>
    <lineage>
        <taxon>Eukaryota</taxon>
        <taxon>Fungi</taxon>
        <taxon>Dikarya</taxon>
        <taxon>Basidiomycota</taxon>
        <taxon>Agaricomycotina</taxon>
        <taxon>Agaricomycetes</taxon>
        <taxon>Agaricomycetidae</taxon>
        <taxon>Agaricales</taxon>
        <taxon>Pleurotineae</taxon>
        <taxon>Pleurotaceae</taxon>
        <taxon>Hohenbuehelia</taxon>
    </lineage>
</organism>
<accession>A0ABR3IQJ4</accession>
<evidence type="ECO:0000259" key="1">
    <source>
        <dbReference type="Pfam" id="PF24016"/>
    </source>
</evidence>
<name>A0ABR3IQJ4_9AGAR</name>
<proteinExistence type="predicted"/>
<feature type="domain" description="DUF7330" evidence="1">
    <location>
        <begin position="38"/>
        <end position="192"/>
    </location>
</feature>
<dbReference type="InterPro" id="IPR055754">
    <property type="entry name" value="DUF7330"/>
</dbReference>
<dbReference type="Proteomes" id="UP001556367">
    <property type="component" value="Unassembled WGS sequence"/>
</dbReference>
<sequence length="209" mass="22156">MSSTHTASLTSLPLRTPFVGAIDHRFIIGASPDIESDQLDKQLTLRVDVDNGPLKAEVHLAGKDNVQQPSRARLRLGSKNGPVTVKVTAAHNFPERRPFTLAAYTCNGPIAVLLPRDFRGPLHLTTFWGSGRLSDAVSQAVSLFGDSGNGATRTYFVGNCEDYMAGGAAAWAGDEALAATSSGSVAVLYSDEGSVKDDFTLSPGIQPPW</sequence>
<comment type="caution">
    <text evidence="2">The sequence shown here is derived from an EMBL/GenBank/DDBJ whole genome shotgun (WGS) entry which is preliminary data.</text>
</comment>
<gene>
    <name evidence="2" type="ORF">HGRIS_014728</name>
</gene>
<evidence type="ECO:0000313" key="3">
    <source>
        <dbReference type="Proteomes" id="UP001556367"/>
    </source>
</evidence>
<dbReference type="Pfam" id="PF24016">
    <property type="entry name" value="DUF7330"/>
    <property type="match status" value="1"/>
</dbReference>